<dbReference type="PANTHER" id="PTHR32060:SF30">
    <property type="entry name" value="CARBOXY-TERMINAL PROCESSING PROTEASE CTPA"/>
    <property type="match status" value="1"/>
</dbReference>
<dbReference type="Gene3D" id="3.90.226.10">
    <property type="entry name" value="2-enoyl-CoA Hydratase, Chain A, domain 1"/>
    <property type="match status" value="1"/>
</dbReference>
<dbReference type="EMBL" id="JACCCU010000001">
    <property type="protein sequence ID" value="NYF89914.1"/>
    <property type="molecule type" value="Genomic_DNA"/>
</dbReference>
<dbReference type="SUPFAM" id="SSF52096">
    <property type="entry name" value="ClpP/crotonase"/>
    <property type="match status" value="1"/>
</dbReference>
<sequence length="502" mass="55858">MKSFFRLSLAFVIATTCYGQVDSSPVLKTGGLQEDVAVLRSAYEQLHPGLYRYNSKAEMDKDFATLSRQLDHDQSLQDAFLAFSEFAAKIRCGHTQANPFNQPKSLIETLFKSPTRLPFYFDWLDGHMIVMRDFTTDHLLPPGTEVTRINGVAASVILMRLLSVARADGANDSKRVAQLAVNGDSSYETFDLYYPMFFPQKMANDTLLIRKPMSQKVEQISVTPLTFEERIAPIKRREEQRKGGDGALFFWKYLSDGSGYLKMPTWALYDSKWNWKQWLNEHLDDAATRNASALILDLRGNEGGDDVGNEIIPHLIDQPITLSSMRRLVRYRKVPDELVPYLDTWDKSFRDWGNSAVDLPEAWPTAPTGVAYLKLARYDDDANGDIIKPASKRFHGKVFVLIDASNSSATFQFAQNIQSHHLGTLIGQPTGGSQRGINGGAFFFLRLAHSSIEMDLPLIGTFPPGPVPDAGVTPDILVKATASDIAIGHDVGLAAAMSAILK</sequence>
<evidence type="ECO:0000313" key="3">
    <source>
        <dbReference type="Proteomes" id="UP000564385"/>
    </source>
</evidence>
<protein>
    <recommendedName>
        <fullName evidence="1">Tail specific protease domain-containing protein</fullName>
    </recommendedName>
</protein>
<dbReference type="Proteomes" id="UP000564385">
    <property type="component" value="Unassembled WGS sequence"/>
</dbReference>
<proteinExistence type="predicted"/>
<dbReference type="GO" id="GO:0008236">
    <property type="term" value="F:serine-type peptidase activity"/>
    <property type="evidence" value="ECO:0007669"/>
    <property type="project" value="InterPro"/>
</dbReference>
<evidence type="ECO:0000313" key="2">
    <source>
        <dbReference type="EMBL" id="NYF89914.1"/>
    </source>
</evidence>
<organism evidence="2 3">
    <name type="scientific">Tunturiibacter lichenicola</name>
    <dbReference type="NCBI Taxonomy" id="2051959"/>
    <lineage>
        <taxon>Bacteria</taxon>
        <taxon>Pseudomonadati</taxon>
        <taxon>Acidobacteriota</taxon>
        <taxon>Terriglobia</taxon>
        <taxon>Terriglobales</taxon>
        <taxon>Acidobacteriaceae</taxon>
        <taxon>Tunturiibacter</taxon>
    </lineage>
</organism>
<name>A0A852VHJ3_9BACT</name>
<dbReference type="GO" id="GO:0007165">
    <property type="term" value="P:signal transduction"/>
    <property type="evidence" value="ECO:0007669"/>
    <property type="project" value="TreeGrafter"/>
</dbReference>
<dbReference type="GO" id="GO:0030288">
    <property type="term" value="C:outer membrane-bounded periplasmic space"/>
    <property type="evidence" value="ECO:0007669"/>
    <property type="project" value="TreeGrafter"/>
</dbReference>
<dbReference type="InterPro" id="IPR029045">
    <property type="entry name" value="ClpP/crotonase-like_dom_sf"/>
</dbReference>
<dbReference type="GO" id="GO:0006508">
    <property type="term" value="P:proteolysis"/>
    <property type="evidence" value="ECO:0007669"/>
    <property type="project" value="InterPro"/>
</dbReference>
<feature type="domain" description="Tail specific protease" evidence="1">
    <location>
        <begin position="259"/>
        <end position="434"/>
    </location>
</feature>
<dbReference type="Pfam" id="PF03572">
    <property type="entry name" value="Peptidase_S41"/>
    <property type="match status" value="1"/>
</dbReference>
<comment type="caution">
    <text evidence="2">The sequence shown here is derived from an EMBL/GenBank/DDBJ whole genome shotgun (WGS) entry which is preliminary data.</text>
</comment>
<dbReference type="AlphaFoldDB" id="A0A852VHJ3"/>
<gene>
    <name evidence="2" type="ORF">HDF08_001981</name>
</gene>
<dbReference type="GO" id="GO:0004175">
    <property type="term" value="F:endopeptidase activity"/>
    <property type="evidence" value="ECO:0007669"/>
    <property type="project" value="TreeGrafter"/>
</dbReference>
<dbReference type="InterPro" id="IPR005151">
    <property type="entry name" value="Tail-specific_protease"/>
</dbReference>
<accession>A0A852VHJ3</accession>
<reference evidence="2 3" key="1">
    <citation type="submission" date="2020-07" db="EMBL/GenBank/DDBJ databases">
        <title>Genomic Encyclopedia of Type Strains, Phase IV (KMG-V): Genome sequencing to study the core and pangenomes of soil and plant-associated prokaryotes.</title>
        <authorList>
            <person name="Whitman W."/>
        </authorList>
    </citation>
    <scope>NUCLEOTIDE SEQUENCE [LARGE SCALE GENOMIC DNA]</scope>
    <source>
        <strain evidence="2 3">M8UP22</strain>
    </source>
</reference>
<dbReference type="PANTHER" id="PTHR32060">
    <property type="entry name" value="TAIL-SPECIFIC PROTEASE"/>
    <property type="match status" value="1"/>
</dbReference>
<evidence type="ECO:0000259" key="1">
    <source>
        <dbReference type="Pfam" id="PF03572"/>
    </source>
</evidence>